<dbReference type="HOGENOM" id="CLU_2594464_0_0_1"/>
<reference evidence="2" key="1">
    <citation type="journal article" date="2011" name="Nature">
        <title>Genome sequence and analysis of the tuber crop potato.</title>
        <authorList>
            <consortium name="The Potato Genome Sequencing Consortium"/>
        </authorList>
    </citation>
    <scope>NUCLEOTIDE SEQUENCE [LARGE SCALE GENOMIC DNA]</scope>
    <source>
        <strain evidence="2">cv. DM1-3 516 R44</strain>
    </source>
</reference>
<keyword evidence="2" id="KW-1185">Reference proteome</keyword>
<evidence type="ECO:0000313" key="1">
    <source>
        <dbReference type="EnsemblPlants" id="PGSC0003DMT400010608"/>
    </source>
</evidence>
<name>M0ZYB6_SOLTU</name>
<reference evidence="1" key="2">
    <citation type="submission" date="2015-06" db="UniProtKB">
        <authorList>
            <consortium name="EnsemblPlants"/>
        </authorList>
    </citation>
    <scope>IDENTIFICATION</scope>
    <source>
        <strain evidence="1">DM1-3 516 R44</strain>
    </source>
</reference>
<dbReference type="AlphaFoldDB" id="M0ZYB6"/>
<sequence length="80" mass="8905">MSFNHSAYKPWYLGGKGRGAVPLSTEFQIVHQLALGDVLVIIYQRKECFPGCTWSIVCAPLNMPGVIRSSALEELDFLSF</sequence>
<evidence type="ECO:0000313" key="2">
    <source>
        <dbReference type="Proteomes" id="UP000011115"/>
    </source>
</evidence>
<proteinExistence type="predicted"/>
<organism evidence="1 2">
    <name type="scientific">Solanum tuberosum</name>
    <name type="common">Potato</name>
    <dbReference type="NCBI Taxonomy" id="4113"/>
    <lineage>
        <taxon>Eukaryota</taxon>
        <taxon>Viridiplantae</taxon>
        <taxon>Streptophyta</taxon>
        <taxon>Embryophyta</taxon>
        <taxon>Tracheophyta</taxon>
        <taxon>Spermatophyta</taxon>
        <taxon>Magnoliopsida</taxon>
        <taxon>eudicotyledons</taxon>
        <taxon>Gunneridae</taxon>
        <taxon>Pentapetalae</taxon>
        <taxon>asterids</taxon>
        <taxon>lamiids</taxon>
        <taxon>Solanales</taxon>
        <taxon>Solanaceae</taxon>
        <taxon>Solanoideae</taxon>
        <taxon>Solaneae</taxon>
        <taxon>Solanum</taxon>
    </lineage>
</organism>
<dbReference type="InParanoid" id="M0ZYB6"/>
<protein>
    <submittedName>
        <fullName evidence="1">Uncharacterized protein</fullName>
    </submittedName>
</protein>
<dbReference type="EnsemblPlants" id="PGSC0003DMT400010608">
    <property type="protein sequence ID" value="PGSC0003DMT400010608"/>
    <property type="gene ID" value="PGSC0003DMG400004142"/>
</dbReference>
<dbReference type="Gramene" id="PGSC0003DMT400010608">
    <property type="protein sequence ID" value="PGSC0003DMT400010608"/>
    <property type="gene ID" value="PGSC0003DMG400004142"/>
</dbReference>
<dbReference type="Proteomes" id="UP000011115">
    <property type="component" value="Unassembled WGS sequence"/>
</dbReference>
<accession>M0ZYB6</accession>
<dbReference type="PaxDb" id="4113-PGSC0003DMT400010608"/>